<evidence type="ECO:0000313" key="2">
    <source>
        <dbReference type="Proteomes" id="UP001240749"/>
    </source>
</evidence>
<gene>
    <name evidence="1" type="primary">16</name>
    <name evidence="1" type="ORF">SEA_EMOTION_16</name>
</gene>
<evidence type="ECO:0000313" key="1">
    <source>
        <dbReference type="EMBL" id="WGH21365.1"/>
    </source>
</evidence>
<protein>
    <submittedName>
        <fullName evidence="1">Minor tail protein</fullName>
    </submittedName>
</protein>
<keyword evidence="2" id="KW-1185">Reference proteome</keyword>
<accession>A0AA49EQY8</accession>
<dbReference type="Proteomes" id="UP001240749">
    <property type="component" value="Segment"/>
</dbReference>
<organism evidence="1 2">
    <name type="scientific">Arthrobacter phage Emotion</name>
    <dbReference type="NCBI Taxonomy" id="3038361"/>
    <lineage>
        <taxon>Viruses</taxon>
        <taxon>Duplodnaviria</taxon>
        <taxon>Heunggongvirae</taxon>
        <taxon>Uroviricota</taxon>
        <taxon>Caudoviricetes</taxon>
        <taxon>Casidaviridae</taxon>
        <taxon>Emotionvirus</taxon>
        <taxon>Emotionvirus emotion</taxon>
    </lineage>
</organism>
<proteinExistence type="predicted"/>
<sequence length="287" mass="30001">MAEGDFDLNGYKMGLGYDVVVESFDPGSAEWITQDAVAPVGGRRNFGADYASGPTWVLDLATDTHDAASARAALAGAARAWRPSGLATPGYEAILKYTIGGETRRVYGRPRKFAPIANGVSASGVMLATAEFVTSEAFTHAEEARSLTVGLVPVESGGFTSPLISPITTVAGSQRQGLIDDVGGDAPAPMTITIQGPVSGPKVSSSGWYFSLPSLSLAYDQSVTIDTRKGTVRRNDGANLGGLLSRGSTRLVDARLKTGAVEFIYSGTDQTATSTATVTWRPTYHAL</sequence>
<reference evidence="1" key="1">
    <citation type="submission" date="2023-03" db="EMBL/GenBank/DDBJ databases">
        <authorList>
            <person name="Barcik Weissman S.N."/>
            <person name="Chang S."/>
            <person name="Chen D.A."/>
            <person name="Chew B."/>
            <person name="De Jesus J.L."/>
            <person name="Han M.T."/>
            <person name="Hsu T.-Y."/>
            <person name="Rivera W."/>
            <person name="Vu T.L."/>
            <person name="Garza D.R."/>
            <person name="Stephenson J.C."/>
            <person name="Zorawik M."/>
            <person name="Reddi K."/>
            <person name="Freise A.C."/>
            <person name="Furlong K.P."/>
            <person name="Rudner A.D."/>
            <person name="Beyer A.R."/>
            <person name="Chong R.A."/>
            <person name="Edgington N.P."/>
            <person name="Garcia Costas A.M."/>
            <person name="Gibb B.P."/>
            <person name="Klyczek K.K."/>
            <person name="Swerdlow S.J."/>
            <person name="Russell D.A."/>
            <person name="Jacobs-Sera D."/>
            <person name="Hatfull G.F."/>
        </authorList>
    </citation>
    <scope>NUCLEOTIDE SEQUENCE</scope>
</reference>
<dbReference type="EMBL" id="OQ709216">
    <property type="protein sequence ID" value="WGH21365.1"/>
    <property type="molecule type" value="Genomic_DNA"/>
</dbReference>
<name>A0AA49EQY8_9CAUD</name>